<dbReference type="Pfam" id="PF25682">
    <property type="entry name" value="Phage_VG64"/>
    <property type="match status" value="1"/>
</dbReference>
<dbReference type="PROSITE" id="PS51257">
    <property type="entry name" value="PROKAR_LIPOPROTEIN"/>
    <property type="match status" value="1"/>
</dbReference>
<protein>
    <submittedName>
        <fullName evidence="1">Uncharacterized protein</fullName>
    </submittedName>
</protein>
<evidence type="ECO:0000313" key="1">
    <source>
        <dbReference type="EMBL" id="MPM96774.1"/>
    </source>
</evidence>
<organism evidence="1">
    <name type="scientific">bioreactor metagenome</name>
    <dbReference type="NCBI Taxonomy" id="1076179"/>
    <lineage>
        <taxon>unclassified sequences</taxon>
        <taxon>metagenomes</taxon>
        <taxon>ecological metagenomes</taxon>
    </lineage>
</organism>
<dbReference type="AlphaFoldDB" id="A0A645E4R8"/>
<reference evidence="1" key="1">
    <citation type="submission" date="2019-08" db="EMBL/GenBank/DDBJ databases">
        <authorList>
            <person name="Kucharzyk K."/>
            <person name="Murdoch R.W."/>
            <person name="Higgins S."/>
            <person name="Loffler F."/>
        </authorList>
    </citation>
    <scope>NUCLEOTIDE SEQUENCE</scope>
</reference>
<gene>
    <name evidence="1" type="ORF">SDC9_143939</name>
</gene>
<name>A0A645E4R8_9ZZZZ</name>
<proteinExistence type="predicted"/>
<dbReference type="InterPro" id="IPR058243">
    <property type="entry name" value="Phage_VG64"/>
</dbReference>
<sequence length="134" mass="15193">MFKKKKYFLVVLVVLIMAISVLTGCQRQSNKVSYNLSLEADNFNVARKVTVINQRTDTILFQMSGNFSIDKEADGDLAVIGENDDGTYYKHFIYLSSEITYIVEDLGKTGVNKYKYEINFNPKMIIPAEAVTVD</sequence>
<comment type="caution">
    <text evidence="1">The sequence shown here is derived from an EMBL/GenBank/DDBJ whole genome shotgun (WGS) entry which is preliminary data.</text>
</comment>
<accession>A0A645E4R8</accession>
<dbReference type="EMBL" id="VSSQ01043121">
    <property type="protein sequence ID" value="MPM96774.1"/>
    <property type="molecule type" value="Genomic_DNA"/>
</dbReference>